<organism evidence="3">
    <name type="scientific">Wolbachia endosymbiont of Sergentomyia squamirostris</name>
    <dbReference type="NCBI Taxonomy" id="3113640"/>
    <lineage>
        <taxon>Bacteria</taxon>
        <taxon>Pseudomonadati</taxon>
        <taxon>Pseudomonadota</taxon>
        <taxon>Alphaproteobacteria</taxon>
        <taxon>Rickettsiales</taxon>
        <taxon>Anaplasmataceae</taxon>
        <taxon>Wolbachieae</taxon>
        <taxon>Wolbachia</taxon>
    </lineage>
</organism>
<accession>A0AAT9GC94</accession>
<feature type="compositionally biased region" description="Basic and acidic residues" evidence="1">
    <location>
        <begin position="81"/>
        <end position="103"/>
    </location>
</feature>
<evidence type="ECO:0000256" key="2">
    <source>
        <dbReference type="SAM" id="Phobius"/>
    </source>
</evidence>
<keyword evidence="2" id="KW-0472">Membrane</keyword>
<sequence>MNSNENQNSSPEVLAAQTEGTATEATTAVLDDSTGQETSENDAGNISNDEVMSNNEDDRRVGFSSSTSSSKDLVNEQEGVTELKKGKGKRSASERLQRSKQQLKEKDEEIIALKAQQNTQEVADLQQQLQAKEKEVDKLKKENKELETENKKIQQLKQGNGARYTATVGMGLAAGLIAFTALERTVRLDIWVMVGIAVASALVAGGITYAALPSTQVDGAKAQEVSGGKNKVA</sequence>
<dbReference type="AlphaFoldDB" id="A0AAT9GC94"/>
<feature type="region of interest" description="Disordered" evidence="1">
    <location>
        <begin position="1"/>
        <end position="103"/>
    </location>
</feature>
<feature type="transmembrane region" description="Helical" evidence="2">
    <location>
        <begin position="161"/>
        <end position="182"/>
    </location>
</feature>
<dbReference type="EMBL" id="AP029172">
    <property type="protein sequence ID" value="BFD47334.1"/>
    <property type="molecule type" value="Genomic_DNA"/>
</dbReference>
<evidence type="ECO:0000256" key="1">
    <source>
        <dbReference type="SAM" id="MobiDB-lite"/>
    </source>
</evidence>
<evidence type="ECO:0000313" key="3">
    <source>
        <dbReference type="EMBL" id="BFD47334.1"/>
    </source>
</evidence>
<reference evidence="3" key="1">
    <citation type="submission" date="2024-01" db="EMBL/GenBank/DDBJ databases">
        <title>Sequencing the genomes of a sandfly, Sergentomyia squamirostris, and its two endosymbionts.</title>
        <authorList>
            <person name="Itokawa K."/>
            <person name="Sanjoba C."/>
        </authorList>
    </citation>
    <scope>NUCLEOTIDE SEQUENCE</scope>
    <source>
        <strain evidence="3">WSSQ</strain>
    </source>
</reference>
<gene>
    <name evidence="3" type="ORF">DMENIID0003_04080</name>
</gene>
<feature type="transmembrane region" description="Helical" evidence="2">
    <location>
        <begin position="188"/>
        <end position="212"/>
    </location>
</feature>
<keyword evidence="2" id="KW-0812">Transmembrane</keyword>
<feature type="compositionally biased region" description="Polar residues" evidence="1">
    <location>
        <begin position="33"/>
        <end position="54"/>
    </location>
</feature>
<feature type="compositionally biased region" description="Low complexity" evidence="1">
    <location>
        <begin position="15"/>
        <end position="28"/>
    </location>
</feature>
<proteinExistence type="predicted"/>
<name>A0AAT9GC94_9RICK</name>
<keyword evidence="2" id="KW-1133">Transmembrane helix</keyword>
<protein>
    <submittedName>
        <fullName evidence="3">Uncharacterized protein</fullName>
    </submittedName>
</protein>
<feature type="compositionally biased region" description="Polar residues" evidence="1">
    <location>
        <begin position="1"/>
        <end position="11"/>
    </location>
</feature>